<protein>
    <submittedName>
        <fullName evidence="1">Uncharacterized protein</fullName>
    </submittedName>
</protein>
<organism evidence="1 2">
    <name type="scientific">Acidithiobacillus ferrooxidans (strain ATCC 23270 / DSM 14882 / CIP 104768 / NCIMB 8455)</name>
    <name type="common">Ferrobacillus ferrooxidans (strain ATCC 23270)</name>
    <dbReference type="NCBI Taxonomy" id="243159"/>
    <lineage>
        <taxon>Bacteria</taxon>
        <taxon>Pseudomonadati</taxon>
        <taxon>Pseudomonadota</taxon>
        <taxon>Acidithiobacillia</taxon>
        <taxon>Acidithiobacillales</taxon>
        <taxon>Acidithiobacillaceae</taxon>
        <taxon>Acidithiobacillus</taxon>
    </lineage>
</organism>
<dbReference type="STRING" id="243159.AFE_1984"/>
<dbReference type="EMBL" id="CP001219">
    <property type="protein sequence ID" value="ACK80096.1"/>
    <property type="molecule type" value="Genomic_DNA"/>
</dbReference>
<accession>B7JC79</accession>
<dbReference type="AlphaFoldDB" id="B7JC79"/>
<name>B7JC79_ACIF2</name>
<dbReference type="KEGG" id="afr:AFE_1984"/>
<dbReference type="PaxDb" id="243159-AFE_1984"/>
<dbReference type="HOGENOM" id="CLU_3003491_0_0_6"/>
<proteinExistence type="predicted"/>
<evidence type="ECO:0000313" key="1">
    <source>
        <dbReference type="EMBL" id="ACK80096.1"/>
    </source>
</evidence>
<evidence type="ECO:0000313" key="2">
    <source>
        <dbReference type="Proteomes" id="UP000001362"/>
    </source>
</evidence>
<reference evidence="1 2" key="1">
    <citation type="journal article" date="2008" name="BMC Genomics">
        <title>Acidithiobacillus ferrooxidans metabolism: from genome sequence to industrial applications.</title>
        <authorList>
            <person name="Valdes J."/>
            <person name="Pedroso I."/>
            <person name="Quatrini R."/>
            <person name="Dodson R.J."/>
            <person name="Tettelin H."/>
            <person name="Blake R.II."/>
            <person name="Eisen J.A."/>
            <person name="Holmes D.S."/>
        </authorList>
    </citation>
    <scope>NUCLEOTIDE SEQUENCE [LARGE SCALE GENOMIC DNA]</scope>
    <source>
        <strain evidence="2">ATCC 23270 / DSM 14882 / CIP 104768 / NCIMB 8455</strain>
    </source>
</reference>
<gene>
    <name evidence="1" type="ordered locus">AFE_1984</name>
</gene>
<dbReference type="Proteomes" id="UP000001362">
    <property type="component" value="Chromosome"/>
</dbReference>
<keyword evidence="2" id="KW-1185">Reference proteome</keyword>
<sequence>MIMFLLYRMPKWRMHNTYNSDTIIDGIENDRLVDISNILLSFMPLPVSGGKEDGPQ</sequence>